<reference evidence="1 2" key="1">
    <citation type="journal article" date="2013" name="PLoS ONE">
        <title>Poles Apart: Arctic and Antarctic Octadecabacter strains Share High Genome Plasticity and a New Type of Xanthorhodopsin.</title>
        <authorList>
            <person name="Vollmers J."/>
            <person name="Voget S."/>
            <person name="Dietrich S."/>
            <person name="Gollnow K."/>
            <person name="Smits M."/>
            <person name="Meyer K."/>
            <person name="Brinkhoff T."/>
            <person name="Simon M."/>
            <person name="Daniel R."/>
        </authorList>
    </citation>
    <scope>NUCLEOTIDE SEQUENCE [LARGE SCALE GENOMIC DNA]</scope>
    <source>
        <strain evidence="1 2">238</strain>
        <plasmid evidence="2">Plasmid pOA238_118</plasmid>
    </source>
</reference>
<proteinExistence type="predicted"/>
<evidence type="ECO:0000313" key="2">
    <source>
        <dbReference type="Proteomes" id="UP000004688"/>
    </source>
</evidence>
<dbReference type="Proteomes" id="UP000004688">
    <property type="component" value="Plasmid pOA238_118"/>
</dbReference>
<dbReference type="HOGENOM" id="CLU_1276546_0_0_5"/>
<evidence type="ECO:0000313" key="1">
    <source>
        <dbReference type="EMBL" id="AGI74792.1"/>
    </source>
</evidence>
<geneLocation type="plasmid" evidence="1 2">
    <name>pOA238_118</name>
</geneLocation>
<accession>M9RRJ8</accession>
<dbReference type="EMBL" id="CP003743">
    <property type="protein sequence ID" value="AGI74792.1"/>
    <property type="molecule type" value="Genomic_DNA"/>
</dbReference>
<dbReference type="AlphaFoldDB" id="M9RRJ8"/>
<organism evidence="1 2">
    <name type="scientific">Octadecabacter arcticus 238</name>
    <dbReference type="NCBI Taxonomy" id="391616"/>
    <lineage>
        <taxon>Bacteria</taxon>
        <taxon>Pseudomonadati</taxon>
        <taxon>Pseudomonadota</taxon>
        <taxon>Alphaproteobacteria</taxon>
        <taxon>Rhodobacterales</taxon>
        <taxon>Roseobacteraceae</taxon>
        <taxon>Octadecabacter</taxon>
    </lineage>
</organism>
<dbReference type="SUPFAM" id="SSF46689">
    <property type="entry name" value="Homeodomain-like"/>
    <property type="match status" value="1"/>
</dbReference>
<name>M9RRJ8_9RHOB</name>
<keyword evidence="2" id="KW-1185">Reference proteome</keyword>
<gene>
    <name evidence="1" type="ORF">OA238_118p0950</name>
</gene>
<dbReference type="KEGG" id="oar:OA238_118p0950"/>
<protein>
    <submittedName>
        <fullName evidence="1">Putative IS481 family integrase</fullName>
    </submittedName>
</protein>
<dbReference type="InterPro" id="IPR009057">
    <property type="entry name" value="Homeodomain-like_sf"/>
</dbReference>
<keyword evidence="1" id="KW-0614">Plasmid</keyword>
<sequence>MQILRQHKNVYKLYAWARTQECLDAYRIKYEDRVRHWNALRAEGVSLTKCAEFVGISRATYYRHKRILKDLAQAILPPSKAPKHRNKTQWGKAEKQLVLDVRRDNETFGKEEIGVVLRRDKNQTISDSTVGRILSFLRQKGLITRSRSAPQKRTRNFSKGHAKGWKYKDYRPCCMDQMRRGTRPTRDGIQAVRSKLGRPSSVIRLSMRTPILASVF</sequence>